<dbReference type="SMART" id="SM00065">
    <property type="entry name" value="GAF"/>
    <property type="match status" value="1"/>
</dbReference>
<dbReference type="GO" id="GO:0043709">
    <property type="term" value="P:cell adhesion involved in single-species biofilm formation"/>
    <property type="evidence" value="ECO:0007669"/>
    <property type="project" value="TreeGrafter"/>
</dbReference>
<dbReference type="eggNOG" id="COG3706">
    <property type="taxonomic scope" value="Bacteria"/>
</dbReference>
<dbReference type="SUPFAM" id="SSF55781">
    <property type="entry name" value="GAF domain-like"/>
    <property type="match status" value="1"/>
</dbReference>
<evidence type="ECO:0000313" key="6">
    <source>
        <dbReference type="Proteomes" id="UP000030003"/>
    </source>
</evidence>
<dbReference type="PROSITE" id="PS50887">
    <property type="entry name" value="GGDEF"/>
    <property type="match status" value="1"/>
</dbReference>
<dbReference type="Gene3D" id="3.30.70.270">
    <property type="match status" value="1"/>
</dbReference>
<proteinExistence type="predicted"/>
<dbReference type="GO" id="GO:1902201">
    <property type="term" value="P:negative regulation of bacterial-type flagellum-dependent cell motility"/>
    <property type="evidence" value="ECO:0007669"/>
    <property type="project" value="TreeGrafter"/>
</dbReference>
<dbReference type="Gene3D" id="3.30.450.40">
    <property type="match status" value="1"/>
</dbReference>
<dbReference type="SUPFAM" id="SSF55073">
    <property type="entry name" value="Nucleotide cyclase"/>
    <property type="match status" value="1"/>
</dbReference>
<gene>
    <name evidence="5" type="ORF">N791_09430</name>
</gene>
<dbReference type="InterPro" id="IPR029787">
    <property type="entry name" value="Nucleotide_cyclase"/>
</dbReference>
<sequence>MPPDRAAAHERARQAVLDSYRLSETGAEQAFDEIVRLVTRLCGAPASTLSLIDRDRQWFKASIGTDCSSTPRLLSICDYTIRSSSPLVIEDVARDPRFTRLPVRIGGEPVRFYAGVPVHGHGGHVLGTLTAMDVRPRALEEDQLDSLQILARQCERLLELRWFGLEQRRLADERASTLRKAERAQEYLRQEMEQIVETARLDPLTGLLNRAALSQLRGDPAALARLDAGTYCLIVLDIDHFKQINDAHGHREGDRALRAVGEVVEASVRHDDVAVRFGGEEFLLILPQTTLEAALEVAERIRAGVAAMDLPFPVTVSAGVAAGDPAGPLPEVVFEAADRALYQAKQGGRDRVVVADGVAGVNG</sequence>
<dbReference type="GO" id="GO:0005886">
    <property type="term" value="C:plasma membrane"/>
    <property type="evidence" value="ECO:0007669"/>
    <property type="project" value="TreeGrafter"/>
</dbReference>
<evidence type="ECO:0000256" key="2">
    <source>
        <dbReference type="ARBA" id="ARBA00012528"/>
    </source>
</evidence>
<dbReference type="GO" id="GO:0052621">
    <property type="term" value="F:diguanylate cyclase activity"/>
    <property type="evidence" value="ECO:0007669"/>
    <property type="project" value="UniProtKB-EC"/>
</dbReference>
<reference evidence="5 6" key="1">
    <citation type="submission" date="2013-08" db="EMBL/GenBank/DDBJ databases">
        <title>Genomic analysis of Lysobacter defluvii.</title>
        <authorList>
            <person name="Wang Q."/>
            <person name="Wang G."/>
        </authorList>
    </citation>
    <scope>NUCLEOTIDE SEQUENCE [LARGE SCALE GENOMIC DNA]</scope>
    <source>
        <strain evidence="5 6">IMMIB APB-9</strain>
    </source>
</reference>
<comment type="catalytic activity">
    <reaction evidence="3">
        <text>2 GTP = 3',3'-c-di-GMP + 2 diphosphate</text>
        <dbReference type="Rhea" id="RHEA:24898"/>
        <dbReference type="ChEBI" id="CHEBI:33019"/>
        <dbReference type="ChEBI" id="CHEBI:37565"/>
        <dbReference type="ChEBI" id="CHEBI:58805"/>
        <dbReference type="EC" id="2.7.7.65"/>
    </reaction>
</comment>
<dbReference type="FunFam" id="3.30.70.270:FF:000001">
    <property type="entry name" value="Diguanylate cyclase domain protein"/>
    <property type="match status" value="1"/>
</dbReference>
<dbReference type="InterPro" id="IPR043128">
    <property type="entry name" value="Rev_trsase/Diguanyl_cyclase"/>
</dbReference>
<dbReference type="PANTHER" id="PTHR45138:SF9">
    <property type="entry name" value="DIGUANYLATE CYCLASE DGCM-RELATED"/>
    <property type="match status" value="1"/>
</dbReference>
<comment type="cofactor">
    <cofactor evidence="1">
        <name>Mg(2+)</name>
        <dbReference type="ChEBI" id="CHEBI:18420"/>
    </cofactor>
</comment>
<dbReference type="InterPro" id="IPR000160">
    <property type="entry name" value="GGDEF_dom"/>
</dbReference>
<dbReference type="Pfam" id="PF01590">
    <property type="entry name" value="GAF"/>
    <property type="match status" value="1"/>
</dbReference>
<dbReference type="Pfam" id="PF00990">
    <property type="entry name" value="GGDEF"/>
    <property type="match status" value="1"/>
</dbReference>
<dbReference type="SMART" id="SM00267">
    <property type="entry name" value="GGDEF"/>
    <property type="match status" value="1"/>
</dbReference>
<dbReference type="Proteomes" id="UP000030003">
    <property type="component" value="Unassembled WGS sequence"/>
</dbReference>
<dbReference type="InterPro" id="IPR003018">
    <property type="entry name" value="GAF"/>
</dbReference>
<dbReference type="AlphaFoldDB" id="A0A0A0MBX4"/>
<dbReference type="EC" id="2.7.7.65" evidence="2"/>
<dbReference type="EMBL" id="AVBH01000021">
    <property type="protein sequence ID" value="KGO99326.1"/>
    <property type="molecule type" value="Genomic_DNA"/>
</dbReference>
<evidence type="ECO:0000256" key="1">
    <source>
        <dbReference type="ARBA" id="ARBA00001946"/>
    </source>
</evidence>
<name>A0A0A0MBX4_9GAMM</name>
<organism evidence="5 6">
    <name type="scientific">Lysobacter defluvii IMMIB APB-9 = DSM 18482</name>
    <dbReference type="NCBI Taxonomy" id="1385515"/>
    <lineage>
        <taxon>Bacteria</taxon>
        <taxon>Pseudomonadati</taxon>
        <taxon>Pseudomonadota</taxon>
        <taxon>Gammaproteobacteria</taxon>
        <taxon>Lysobacterales</taxon>
        <taxon>Lysobacteraceae</taxon>
        <taxon>Novilysobacter</taxon>
    </lineage>
</organism>
<dbReference type="InterPro" id="IPR029016">
    <property type="entry name" value="GAF-like_dom_sf"/>
</dbReference>
<dbReference type="NCBIfam" id="TIGR00254">
    <property type="entry name" value="GGDEF"/>
    <property type="match status" value="1"/>
</dbReference>
<accession>A0A0A0MBX4</accession>
<dbReference type="InterPro" id="IPR050469">
    <property type="entry name" value="Diguanylate_Cyclase"/>
</dbReference>
<evidence type="ECO:0000259" key="4">
    <source>
        <dbReference type="PROSITE" id="PS50887"/>
    </source>
</evidence>
<dbReference type="CDD" id="cd01949">
    <property type="entry name" value="GGDEF"/>
    <property type="match status" value="1"/>
</dbReference>
<protein>
    <recommendedName>
        <fullName evidence="2">diguanylate cyclase</fullName>
        <ecNumber evidence="2">2.7.7.65</ecNumber>
    </recommendedName>
</protein>
<feature type="domain" description="GGDEF" evidence="4">
    <location>
        <begin position="229"/>
        <end position="357"/>
    </location>
</feature>
<dbReference type="PANTHER" id="PTHR45138">
    <property type="entry name" value="REGULATORY COMPONENTS OF SENSORY TRANSDUCTION SYSTEM"/>
    <property type="match status" value="1"/>
</dbReference>
<comment type="caution">
    <text evidence="5">The sequence shown here is derived from an EMBL/GenBank/DDBJ whole genome shotgun (WGS) entry which is preliminary data.</text>
</comment>
<dbReference type="STRING" id="1385515.GCA_000423325_01318"/>
<evidence type="ECO:0000313" key="5">
    <source>
        <dbReference type="EMBL" id="KGO99326.1"/>
    </source>
</evidence>
<keyword evidence="6" id="KW-1185">Reference proteome</keyword>
<evidence type="ECO:0000256" key="3">
    <source>
        <dbReference type="ARBA" id="ARBA00034247"/>
    </source>
</evidence>